<dbReference type="EMBL" id="JBCLYO010000003">
    <property type="protein sequence ID" value="KAL0091839.1"/>
    <property type="molecule type" value="Genomic_DNA"/>
</dbReference>
<dbReference type="Proteomes" id="UP001448207">
    <property type="component" value="Unassembled WGS sequence"/>
</dbReference>
<reference evidence="1 2" key="1">
    <citation type="submission" date="2024-04" db="EMBL/GenBank/DDBJ databases">
        <title>Symmetric and asymmetric DNA N6-adenine methylation regulates different biological responses in Mucorales.</title>
        <authorList>
            <consortium name="Lawrence Berkeley National Laboratory"/>
            <person name="Lax C."/>
            <person name="Mondo S.J."/>
            <person name="Osorio-Concepcion M."/>
            <person name="Muszewska A."/>
            <person name="Corrochano-Luque M."/>
            <person name="Gutierrez G."/>
            <person name="Riley R."/>
            <person name="Lipzen A."/>
            <person name="Guo J."/>
            <person name="Hundley H."/>
            <person name="Amirebrahimi M."/>
            <person name="Ng V."/>
            <person name="Lorenzo-Gutierrez D."/>
            <person name="Binder U."/>
            <person name="Yang J."/>
            <person name="Song Y."/>
            <person name="Canovas D."/>
            <person name="Navarro E."/>
            <person name="Freitag M."/>
            <person name="Gabaldon T."/>
            <person name="Grigoriev I.V."/>
            <person name="Corrochano L.M."/>
            <person name="Nicolas F.E."/>
            <person name="Garre V."/>
        </authorList>
    </citation>
    <scope>NUCLEOTIDE SEQUENCE [LARGE SCALE GENOMIC DNA]</scope>
    <source>
        <strain evidence="1 2">L51</strain>
    </source>
</reference>
<name>A0ABR3BAN2_PHYBL</name>
<organism evidence="1 2">
    <name type="scientific">Phycomyces blakesleeanus</name>
    <dbReference type="NCBI Taxonomy" id="4837"/>
    <lineage>
        <taxon>Eukaryota</taxon>
        <taxon>Fungi</taxon>
        <taxon>Fungi incertae sedis</taxon>
        <taxon>Mucoromycota</taxon>
        <taxon>Mucoromycotina</taxon>
        <taxon>Mucoromycetes</taxon>
        <taxon>Mucorales</taxon>
        <taxon>Phycomycetaceae</taxon>
        <taxon>Phycomyces</taxon>
    </lineage>
</organism>
<keyword evidence="2" id="KW-1185">Reference proteome</keyword>
<accession>A0ABR3BAN2</accession>
<evidence type="ECO:0000313" key="1">
    <source>
        <dbReference type="EMBL" id="KAL0091839.1"/>
    </source>
</evidence>
<sequence length="63" mass="6939">MSSLDRKSIAQGMRLVSIAADEYDEGNEALGLEIYLSGIDKVLMALPSNILHFLIATYQFSDC</sequence>
<proteinExistence type="predicted"/>
<gene>
    <name evidence="1" type="ORF">J3Q64DRAFT_1635461</name>
</gene>
<evidence type="ECO:0000313" key="2">
    <source>
        <dbReference type="Proteomes" id="UP001448207"/>
    </source>
</evidence>
<protein>
    <submittedName>
        <fullName evidence="1">Uncharacterized protein</fullName>
    </submittedName>
</protein>
<comment type="caution">
    <text evidence="1">The sequence shown here is derived from an EMBL/GenBank/DDBJ whole genome shotgun (WGS) entry which is preliminary data.</text>
</comment>